<feature type="signal peptide" evidence="1">
    <location>
        <begin position="1"/>
        <end position="21"/>
    </location>
</feature>
<dbReference type="PANTHER" id="PTHR43698:SF1">
    <property type="entry name" value="BLL4564 PROTEIN"/>
    <property type="match status" value="1"/>
</dbReference>
<dbReference type="RefSeq" id="WP_034498195.1">
    <property type="nucleotide sequence ID" value="NZ_JMPI01000058.1"/>
</dbReference>
<dbReference type="PANTHER" id="PTHR43698">
    <property type="entry name" value="RIBD C-TERMINAL DOMAIN CONTAINING PROTEIN"/>
    <property type="match status" value="1"/>
</dbReference>
<accession>A0A085G3M3</accession>
<dbReference type="SUPFAM" id="SSF51182">
    <property type="entry name" value="RmlC-like cupins"/>
    <property type="match status" value="1"/>
</dbReference>
<dbReference type="InterPro" id="IPR047263">
    <property type="entry name" value="HNL-like_cupin"/>
</dbReference>
<evidence type="ECO:0000259" key="2">
    <source>
        <dbReference type="Pfam" id="PF07883"/>
    </source>
</evidence>
<proteinExistence type="predicted"/>
<dbReference type="eggNOG" id="COG1917">
    <property type="taxonomic scope" value="Bacteria"/>
</dbReference>
<dbReference type="EMBL" id="JMPI01000058">
    <property type="protein sequence ID" value="KFC78318.1"/>
    <property type="molecule type" value="Genomic_DNA"/>
</dbReference>
<dbReference type="CDD" id="cd02233">
    <property type="entry name" value="cupin_HNL-like"/>
    <property type="match status" value="1"/>
</dbReference>
<organism evidence="3 4">
    <name type="scientific">Buttiauxella agrestis ATCC 33320</name>
    <dbReference type="NCBI Taxonomy" id="1006004"/>
    <lineage>
        <taxon>Bacteria</taxon>
        <taxon>Pseudomonadati</taxon>
        <taxon>Pseudomonadota</taxon>
        <taxon>Gammaproteobacteria</taxon>
        <taxon>Enterobacterales</taxon>
        <taxon>Enterobacteriaceae</taxon>
        <taxon>Buttiauxella</taxon>
    </lineage>
</organism>
<feature type="domain" description="Cupin type-2" evidence="2">
    <location>
        <begin position="68"/>
        <end position="128"/>
    </location>
</feature>
<comment type="caution">
    <text evidence="3">The sequence shown here is derived from an EMBL/GenBank/DDBJ whole genome shotgun (WGS) entry which is preliminary data.</text>
</comment>
<evidence type="ECO:0000313" key="3">
    <source>
        <dbReference type="EMBL" id="KFC78318.1"/>
    </source>
</evidence>
<dbReference type="Gene3D" id="2.60.120.10">
    <property type="entry name" value="Jelly Rolls"/>
    <property type="match status" value="1"/>
</dbReference>
<dbReference type="AlphaFoldDB" id="A0A085G3M3"/>
<dbReference type="Pfam" id="PF07883">
    <property type="entry name" value="Cupin_2"/>
    <property type="match status" value="1"/>
</dbReference>
<sequence>MIGHLRYLGLLFPFFTFSSWAAEQNPAVHIAPAGSQNAVYGPAENFTGRVRVDPLFKPDNDISVSGAYVTFEPGARSAWHTHPAGQRLIVTSGVGLTQQEGQPVQVIRAGDVVSCPAGVKHWHGAAPGSAMTHLAITGIVDGKSVNWMEKVTDEQYHAH</sequence>
<dbReference type="InterPro" id="IPR011051">
    <property type="entry name" value="RmlC_Cupin_sf"/>
</dbReference>
<dbReference type="InterPro" id="IPR013096">
    <property type="entry name" value="Cupin_2"/>
</dbReference>
<feature type="chain" id="PRO_5001790699" description="Cupin type-2 domain-containing protein" evidence="1">
    <location>
        <begin position="22"/>
        <end position="159"/>
    </location>
</feature>
<keyword evidence="1" id="KW-0732">Signal</keyword>
<name>A0A085G3M3_9ENTR</name>
<dbReference type="STRING" id="1006004.GBAG_3366"/>
<dbReference type="InterPro" id="IPR014710">
    <property type="entry name" value="RmlC-like_jellyroll"/>
</dbReference>
<dbReference type="OrthoDB" id="9802489at2"/>
<dbReference type="Proteomes" id="UP000028653">
    <property type="component" value="Unassembled WGS sequence"/>
</dbReference>
<keyword evidence="4" id="KW-1185">Reference proteome</keyword>
<protein>
    <recommendedName>
        <fullName evidence="2">Cupin type-2 domain-containing protein</fullName>
    </recommendedName>
</protein>
<reference evidence="3 4" key="1">
    <citation type="submission" date="2014-05" db="EMBL/GenBank/DDBJ databases">
        <title>ATOL: Assembling a taxonomically balanced genome-scale reconstruction of the evolutionary history of the Enterobacteriaceae.</title>
        <authorList>
            <person name="Plunkett G.III."/>
            <person name="Neeno-Eckwall E.C."/>
            <person name="Glasner J.D."/>
            <person name="Perna N.T."/>
        </authorList>
    </citation>
    <scope>NUCLEOTIDE SEQUENCE [LARGE SCALE GENOMIC DNA]</scope>
    <source>
        <strain evidence="3 4">ATCC 33320</strain>
    </source>
</reference>
<evidence type="ECO:0000313" key="4">
    <source>
        <dbReference type="Proteomes" id="UP000028653"/>
    </source>
</evidence>
<gene>
    <name evidence="3" type="ORF">GBAG_3366</name>
</gene>
<evidence type="ECO:0000256" key="1">
    <source>
        <dbReference type="SAM" id="SignalP"/>
    </source>
</evidence>